<dbReference type="NCBIfam" id="TIGR00474">
    <property type="entry name" value="selA"/>
    <property type="match status" value="1"/>
</dbReference>
<evidence type="ECO:0000259" key="7">
    <source>
        <dbReference type="Pfam" id="PF12390"/>
    </source>
</evidence>
<dbReference type="EMBL" id="CASHTH010001065">
    <property type="protein sequence ID" value="CAI8010807.1"/>
    <property type="molecule type" value="Genomic_DNA"/>
</dbReference>
<keyword evidence="3 8" id="KW-0808">Transferase</keyword>
<dbReference type="Proteomes" id="UP001174909">
    <property type="component" value="Unassembled WGS sequence"/>
</dbReference>
<keyword evidence="9" id="KW-1185">Reference proteome</keyword>
<comment type="cofactor">
    <cofactor evidence="1">
        <name>pyridoxal 5'-phosphate</name>
        <dbReference type="ChEBI" id="CHEBI:597326"/>
    </cofactor>
</comment>
<evidence type="ECO:0000313" key="9">
    <source>
        <dbReference type="Proteomes" id="UP001174909"/>
    </source>
</evidence>
<dbReference type="InterPro" id="IPR015424">
    <property type="entry name" value="PyrdxlP-dep_Trfase"/>
</dbReference>
<accession>A0AA35RGX8</accession>
<dbReference type="GO" id="GO:0001514">
    <property type="term" value="P:selenocysteine incorporation"/>
    <property type="evidence" value="ECO:0007669"/>
    <property type="project" value="InterPro"/>
</dbReference>
<dbReference type="Pfam" id="PF03841">
    <property type="entry name" value="SelA"/>
    <property type="match status" value="1"/>
</dbReference>
<dbReference type="InterPro" id="IPR015421">
    <property type="entry name" value="PyrdxlP-dep_Trfase_major"/>
</dbReference>
<dbReference type="Gene3D" id="3.40.640.10">
    <property type="entry name" value="Type I PLP-dependent aspartate aminotransferase-like (Major domain)"/>
    <property type="match status" value="1"/>
</dbReference>
<name>A0AA35RGX8_GEOBA</name>
<keyword evidence="6" id="KW-0711">Selenium</keyword>
<evidence type="ECO:0000256" key="3">
    <source>
        <dbReference type="ARBA" id="ARBA00022679"/>
    </source>
</evidence>
<dbReference type="InterPro" id="IPR025862">
    <property type="entry name" value="SelA_trans_N_dom"/>
</dbReference>
<evidence type="ECO:0000256" key="1">
    <source>
        <dbReference type="ARBA" id="ARBA00001933"/>
    </source>
</evidence>
<feature type="non-terminal residue" evidence="8">
    <location>
        <position position="340"/>
    </location>
</feature>
<gene>
    <name evidence="8" type="ORF">GBAR_LOCUS7086</name>
</gene>
<evidence type="ECO:0000313" key="8">
    <source>
        <dbReference type="EMBL" id="CAI8010807.1"/>
    </source>
</evidence>
<dbReference type="Gene3D" id="3.90.1150.180">
    <property type="match status" value="1"/>
</dbReference>
<comment type="caution">
    <text evidence="8">The sequence shown here is derived from an EMBL/GenBank/DDBJ whole genome shotgun (WGS) entry which is preliminary data.</text>
</comment>
<keyword evidence="5" id="KW-0648">Protein biosynthesis</keyword>
<proteinExistence type="inferred from homology"/>
<evidence type="ECO:0000256" key="5">
    <source>
        <dbReference type="ARBA" id="ARBA00022917"/>
    </source>
</evidence>
<dbReference type="PANTHER" id="PTHR32328:SF0">
    <property type="entry name" value="L-SERYL-TRNA(SEC) SELENIUM TRANSFERASE"/>
    <property type="match status" value="1"/>
</dbReference>
<dbReference type="InterPro" id="IPR018319">
    <property type="entry name" value="SelA-like"/>
</dbReference>
<dbReference type="InterPro" id="IPR004534">
    <property type="entry name" value="SelA_trans"/>
</dbReference>
<feature type="domain" description="L-seryl-tRNA selenium transferase N-terminal" evidence="7">
    <location>
        <begin position="6"/>
        <end position="45"/>
    </location>
</feature>
<reference evidence="8" key="1">
    <citation type="submission" date="2023-03" db="EMBL/GenBank/DDBJ databases">
        <authorList>
            <person name="Steffen K."/>
            <person name="Cardenas P."/>
        </authorList>
    </citation>
    <scope>NUCLEOTIDE SEQUENCE</scope>
</reference>
<evidence type="ECO:0000256" key="6">
    <source>
        <dbReference type="ARBA" id="ARBA00023266"/>
    </source>
</evidence>
<sequence length="340" mass="35458">MDTSQLRNLPSVERVVNSSDLTHEVTTYGRDWLVGLARRAVDDARQLVMSGAAAPQLDAICRSVKDAVQELVTPSPRPVINATGVVIHTNLGRAPLSRAALAAADAAGRGYSDLEIDLATGRRGSRQAHLQSLLQQINGAEAALVVNNNASALLLGLSALASGREVVVSRGRGAVAEIGAGGGSRLPMSSSQSIAGCHLVDVGTTNRTYVRDYADAATENTGAFLKAHASNFRVEGFTAAVGERELVELGNRSGVPVLHDVGSGSLLPTERYGLAHEPTPQESIAAGVGLVFFSGDKLLGGPQAGIVVGKRDLVSRLERHPLARAVRIDKMSLASLTATL</sequence>
<dbReference type="Pfam" id="PF12390">
    <property type="entry name" value="Se-cys_synth_N"/>
    <property type="match status" value="1"/>
</dbReference>
<dbReference type="SUPFAM" id="SSF53383">
    <property type="entry name" value="PLP-dependent transferases"/>
    <property type="match status" value="1"/>
</dbReference>
<evidence type="ECO:0000256" key="4">
    <source>
        <dbReference type="ARBA" id="ARBA00022898"/>
    </source>
</evidence>
<keyword evidence="4" id="KW-0663">Pyridoxal phosphate</keyword>
<dbReference type="GO" id="GO:0004125">
    <property type="term" value="F:L-seryl-tRNA(Sec) selenium transferase activity"/>
    <property type="evidence" value="ECO:0007669"/>
    <property type="project" value="InterPro"/>
</dbReference>
<protein>
    <submittedName>
        <fullName evidence="8">L-seryl-tRNA(Sec) selenium transferase</fullName>
    </submittedName>
</protein>
<dbReference type="PANTHER" id="PTHR32328">
    <property type="entry name" value="L-SERYL-TRNA(SEC) SELENIUM TRANSFERASE"/>
    <property type="match status" value="1"/>
</dbReference>
<evidence type="ECO:0000256" key="2">
    <source>
        <dbReference type="ARBA" id="ARBA00022490"/>
    </source>
</evidence>
<dbReference type="GO" id="GO:0005737">
    <property type="term" value="C:cytoplasm"/>
    <property type="evidence" value="ECO:0007669"/>
    <property type="project" value="InterPro"/>
</dbReference>
<dbReference type="HAMAP" id="MF_00423">
    <property type="entry name" value="SelA"/>
    <property type="match status" value="1"/>
</dbReference>
<organism evidence="8 9">
    <name type="scientific">Geodia barretti</name>
    <name type="common">Barrett's horny sponge</name>
    <dbReference type="NCBI Taxonomy" id="519541"/>
    <lineage>
        <taxon>Eukaryota</taxon>
        <taxon>Metazoa</taxon>
        <taxon>Porifera</taxon>
        <taxon>Demospongiae</taxon>
        <taxon>Heteroscleromorpha</taxon>
        <taxon>Tetractinellida</taxon>
        <taxon>Astrophorina</taxon>
        <taxon>Geodiidae</taxon>
        <taxon>Geodia</taxon>
    </lineage>
</organism>
<keyword evidence="2" id="KW-0963">Cytoplasm</keyword>
<dbReference type="AlphaFoldDB" id="A0AA35RGX8"/>